<keyword evidence="2 4" id="KW-0863">Zinc-finger</keyword>
<evidence type="ECO:0000259" key="6">
    <source>
        <dbReference type="PROSITE" id="PS50089"/>
    </source>
</evidence>
<dbReference type="Gene3D" id="3.30.40.10">
    <property type="entry name" value="Zinc/RING finger domain, C3HC4 (zinc finger)"/>
    <property type="match status" value="1"/>
</dbReference>
<dbReference type="InterPro" id="IPR018957">
    <property type="entry name" value="Znf_C3HC4_RING-type"/>
</dbReference>
<comment type="caution">
    <text evidence="7">The sequence shown here is derived from an EMBL/GenBank/DDBJ whole genome shotgun (WGS) entry which is preliminary data.</text>
</comment>
<sequence length="203" mass="22611">MDNQQLISHFIDSLPSLTADQVALEECCPICLLSFQDILSEKQTSSEEHRIGITQLELCKHTFCLKDLSEWIRGMHGNCPTCRRAFLDICPLSESDGESSDGGEYLPNDDEDDDDSLHIDTDGFTEADGFESDGMELDEFEDWEESYNDTGDADFDTDGDSSMVRSDEAFGDQSEIDDISVSVHEDSLNGETSYVVNGVPEHK</sequence>
<reference evidence="7 8" key="1">
    <citation type="journal article" date="2014" name="BMC Genomics">
        <title>Genome and secretome analysis of the hemibiotrophic fungal pathogen, Moniliophthora roreri, which causes frosty pod rot disease of cacao: mechanisms of the biotrophic and necrotrophic phases.</title>
        <authorList>
            <person name="Meinhardt L.W."/>
            <person name="Costa G.G.L."/>
            <person name="Thomazella D.P.T."/>
            <person name="Teixeira P.J.P.L."/>
            <person name="Carazzolle M.F."/>
            <person name="Schuster S.C."/>
            <person name="Carlson J.E."/>
            <person name="Guiltinan M.J."/>
            <person name="Mieczkowski P."/>
            <person name="Farmer A."/>
            <person name="Ramaraj T."/>
            <person name="Crozier J."/>
            <person name="Davis R.E."/>
            <person name="Shao J."/>
            <person name="Melnick R.L."/>
            <person name="Pereira G.A.G."/>
            <person name="Bailey B.A."/>
        </authorList>
    </citation>
    <scope>NUCLEOTIDE SEQUENCE [LARGE SCALE GENOMIC DNA]</scope>
    <source>
        <strain evidence="7 8">MCA 2997</strain>
    </source>
</reference>
<proteinExistence type="predicted"/>
<evidence type="ECO:0000256" key="5">
    <source>
        <dbReference type="SAM" id="MobiDB-lite"/>
    </source>
</evidence>
<evidence type="ECO:0000256" key="4">
    <source>
        <dbReference type="PROSITE-ProRule" id="PRU00175"/>
    </source>
</evidence>
<dbReference type="HOGENOM" id="CLU_091767_1_0_1"/>
<dbReference type="AlphaFoldDB" id="V2XXP5"/>
<evidence type="ECO:0000313" key="7">
    <source>
        <dbReference type="EMBL" id="ESK97616.1"/>
    </source>
</evidence>
<dbReference type="PROSITE" id="PS50089">
    <property type="entry name" value="ZF_RING_2"/>
    <property type="match status" value="1"/>
</dbReference>
<dbReference type="SUPFAM" id="SSF57850">
    <property type="entry name" value="RING/U-box"/>
    <property type="match status" value="1"/>
</dbReference>
<accession>V2XXP5</accession>
<organism evidence="7 8">
    <name type="scientific">Moniliophthora roreri (strain MCA 2997)</name>
    <name type="common">Cocoa frosty pod rot fungus</name>
    <name type="synonym">Crinipellis roreri</name>
    <dbReference type="NCBI Taxonomy" id="1381753"/>
    <lineage>
        <taxon>Eukaryota</taxon>
        <taxon>Fungi</taxon>
        <taxon>Dikarya</taxon>
        <taxon>Basidiomycota</taxon>
        <taxon>Agaricomycotina</taxon>
        <taxon>Agaricomycetes</taxon>
        <taxon>Agaricomycetidae</taxon>
        <taxon>Agaricales</taxon>
        <taxon>Marasmiineae</taxon>
        <taxon>Marasmiaceae</taxon>
        <taxon>Moniliophthora</taxon>
    </lineage>
</organism>
<keyword evidence="8" id="KW-1185">Reference proteome</keyword>
<keyword evidence="1" id="KW-0479">Metal-binding</keyword>
<feature type="compositionally biased region" description="Acidic residues" evidence="5">
    <location>
        <begin position="141"/>
        <end position="159"/>
    </location>
</feature>
<gene>
    <name evidence="7" type="ORF">Moror_17478</name>
</gene>
<dbReference type="InterPro" id="IPR001841">
    <property type="entry name" value="Znf_RING"/>
</dbReference>
<dbReference type="GO" id="GO:0008270">
    <property type="term" value="F:zinc ion binding"/>
    <property type="evidence" value="ECO:0007669"/>
    <property type="project" value="UniProtKB-KW"/>
</dbReference>
<dbReference type="OrthoDB" id="8062037at2759"/>
<evidence type="ECO:0000313" key="8">
    <source>
        <dbReference type="Proteomes" id="UP000017559"/>
    </source>
</evidence>
<keyword evidence="3" id="KW-0862">Zinc</keyword>
<dbReference type="EMBL" id="AWSO01000023">
    <property type="protein sequence ID" value="ESK97616.1"/>
    <property type="molecule type" value="Genomic_DNA"/>
</dbReference>
<protein>
    <recommendedName>
        <fullName evidence="6">RING-type domain-containing protein</fullName>
    </recommendedName>
</protein>
<evidence type="ECO:0000256" key="3">
    <source>
        <dbReference type="ARBA" id="ARBA00022833"/>
    </source>
</evidence>
<evidence type="ECO:0000256" key="1">
    <source>
        <dbReference type="ARBA" id="ARBA00022723"/>
    </source>
</evidence>
<dbReference type="Pfam" id="PF00097">
    <property type="entry name" value="zf-C3HC4"/>
    <property type="match status" value="1"/>
</dbReference>
<feature type="region of interest" description="Disordered" evidence="5">
    <location>
        <begin position="95"/>
        <end position="115"/>
    </location>
</feature>
<evidence type="ECO:0000256" key="2">
    <source>
        <dbReference type="ARBA" id="ARBA00022771"/>
    </source>
</evidence>
<feature type="region of interest" description="Disordered" evidence="5">
    <location>
        <begin position="141"/>
        <end position="172"/>
    </location>
</feature>
<dbReference type="KEGG" id="mrr:Moror_17478"/>
<feature type="domain" description="RING-type" evidence="6">
    <location>
        <begin position="28"/>
        <end position="83"/>
    </location>
</feature>
<dbReference type="Proteomes" id="UP000017559">
    <property type="component" value="Unassembled WGS sequence"/>
</dbReference>
<name>V2XXP5_MONRO</name>
<dbReference type="InterPro" id="IPR013083">
    <property type="entry name" value="Znf_RING/FYVE/PHD"/>
</dbReference>
<dbReference type="STRING" id="1381753.V2XXP5"/>